<reference evidence="1" key="1">
    <citation type="submission" date="2023-10" db="EMBL/GenBank/DDBJ databases">
        <authorList>
            <person name="Rodriguez Cubillos JULIANA M."/>
            <person name="De Vega J."/>
        </authorList>
    </citation>
    <scope>NUCLEOTIDE SEQUENCE</scope>
</reference>
<protein>
    <submittedName>
        <fullName evidence="1">Uncharacterized protein</fullName>
    </submittedName>
</protein>
<comment type="caution">
    <text evidence="1">The sequence shown here is derived from an EMBL/GenBank/DDBJ whole genome shotgun (WGS) entry which is preliminary data.</text>
</comment>
<sequence length="1794" mass="203539">MKISRDNVYGFEPFDFNLSYYCTQEFANWWRRYFDSKHLGDAVLISRLESGFTRPQIKRIEQQVKTTVTKKQAAESVKTVKEKTTSKAVESEKPPQARKRPTNVPSTETGPSKKPKPNTIVVSDEEEEEEEQSFQRKRSQPSVIIETNIPETTSDNLSTEEKEKKMKEKREKQERKAKRKEEKKKEGKKSSEDRTRDKKHKKSKSSSDPSATNLKSPSISNEQQEPSLEAEVQEDAAMPDATLKESDNMPQQDINPEDILSNKSSGDTLKDSETTISEKVIPEPNQDQSAHPMSAETDNKTSPFKEWNENPTVEVDADEADDKSSHSLFHAYFSNIRYILVDWLDTIPAGMIETWRQLERKFLDRYFPIHKFLERRAEISNFEQADGETLYDAWERFKVCLKRCPNHGFDGHNQMQMFTQGLRAQTRMILDASAGGSLKNRDETEARELVESMAQNEYRATNDRGAKKKGGVLELDTQTALLAQQKLMTSQMEAMMKLLSNPQVQSSPIGKIDNVRCDFCLQDHPNGGCFPEGSEEARYLANFRKPYNNNNNGSGWGNGMQSQGAQQQQQRPPSRMEETLNQFMLMTQSNFEAMKSSQATSNKNHEASIKNLEVQMGQLSRQFSMLQNQGGFGGNTHDNPKNETCNGITLRSREIPERPAVEKPLKKKVIEGEVENKQEVVVENERYEGEVEKETMTKEVEISEDEIEEVEKQRERKEKESKKVEKGKGVDESPYARMPFPRRKKVKSLEREKEFKKFMKVLNKLEMAIPLVEALEQMPSYAKFLKELLTKKRKPLDDEMVSMTEECSALIQRKLPQKKKDPGSFTIPCSIGDLTIGKALCDLGASVNLMPLSMMKKIPGAVAKPTKMSLSLADRSVVHPEGILHDVLVKVAGFVFPADFVVLDIEETREWEPLLLGRPFLATSRALIDVEMGELMLRTDDQQVTFNVFDKMECDDGDPQCFKIQMLTRLTGKGKKKSDANPPQEPPKKPRTKMSASKGQSSRSAQASPPRRSNVTRPQVHPHFISEVHEKRYSQIRTFTINQEKGFGEDLLKGVAEIGNEIRSRGWERFNKLMIKDDMNPGNQMWAREFFANAYLPDQPMFPEYVYVVRGVKVSYSFETINNLLGCAAGGVCELLRDRERIDKSGIEVREELKNIVCRPGAMWLAHSAASLPRRLSLTSFNPVHRAWGEFWLKNVRVVGNNSEIQLDNAHAVRLLVEGKFINLGYWLQKDLHEIANHPNPTFTLGHCNLIAALCRANNVPMNVQEGDLHPVRPLSLSYFIKKFERGPIVPRGEGNAAREEALREEEEINRFEEGNHPDQQGDPANEYHDIPAQDPPRYSHDMNQLASMLHQMEISQYSGLPNLYFDTASSMYTEAMTYRSTFPPPTFGTLYPIDTDWEAHQARELNSFQARQAYNSGLRTSELAEIERRRRVEQDEAAAMEREMLDVDGLNLNLNSPFTNYFTGQPDDAFDHTIPVDRYFYYYVIFVHLRNYSSEASSEEEDFDSDAIKEAEAGGSELLPETSTSKLSASLGLAEEEFISLQIHDPEAALKLLISKTTTDPVSSSGPSNSTASDSEINSSVRQDSLISKLYTDFINGDILASVEEHPANAFKHKSFLNKLHNPQTDLETLGKVIQLESILDQFATTVQNLKRNSQKLVGQQAAYDALFEKAMAAQSKVDQMKAQVQQPGLGIQECTNNISKWEAEIDSLRAEIADREKKILEEKAKRTKIEEAVAATTQESIREAAKEGISHFSAATVIKEEIKSLEDAIKIQTVEVGLIKDHYADFKSKCLS</sequence>
<proteinExistence type="predicted"/>
<keyword evidence="2" id="KW-1185">Reference proteome</keyword>
<evidence type="ECO:0000313" key="1">
    <source>
        <dbReference type="EMBL" id="CAJ2665817.1"/>
    </source>
</evidence>
<organism evidence="1 2">
    <name type="scientific">Trifolium pratense</name>
    <name type="common">Red clover</name>
    <dbReference type="NCBI Taxonomy" id="57577"/>
    <lineage>
        <taxon>Eukaryota</taxon>
        <taxon>Viridiplantae</taxon>
        <taxon>Streptophyta</taxon>
        <taxon>Embryophyta</taxon>
        <taxon>Tracheophyta</taxon>
        <taxon>Spermatophyta</taxon>
        <taxon>Magnoliopsida</taxon>
        <taxon>eudicotyledons</taxon>
        <taxon>Gunneridae</taxon>
        <taxon>Pentapetalae</taxon>
        <taxon>rosids</taxon>
        <taxon>fabids</taxon>
        <taxon>Fabales</taxon>
        <taxon>Fabaceae</taxon>
        <taxon>Papilionoideae</taxon>
        <taxon>50 kb inversion clade</taxon>
        <taxon>NPAAA clade</taxon>
        <taxon>Hologalegina</taxon>
        <taxon>IRL clade</taxon>
        <taxon>Trifolieae</taxon>
        <taxon>Trifolium</taxon>
    </lineage>
</organism>
<evidence type="ECO:0000313" key="2">
    <source>
        <dbReference type="Proteomes" id="UP001177021"/>
    </source>
</evidence>
<dbReference type="EMBL" id="CASHSV030000513">
    <property type="protein sequence ID" value="CAJ2665817.1"/>
    <property type="molecule type" value="Genomic_DNA"/>
</dbReference>
<name>A0ACB0LB96_TRIPR</name>
<dbReference type="Proteomes" id="UP001177021">
    <property type="component" value="Unassembled WGS sequence"/>
</dbReference>
<accession>A0ACB0LB96</accession>
<gene>
    <name evidence="1" type="ORF">MILVUS5_LOCUS30709</name>
</gene>